<evidence type="ECO:0000259" key="1">
    <source>
        <dbReference type="Pfam" id="PF10137"/>
    </source>
</evidence>
<dbReference type="Pfam" id="PF10137">
    <property type="entry name" value="CAP12-PCTIR_TIR"/>
    <property type="match status" value="1"/>
</dbReference>
<dbReference type="GO" id="GO:0050135">
    <property type="term" value="F:NADP+ nucleosidase activity"/>
    <property type="evidence" value="ECO:0007669"/>
    <property type="project" value="InterPro"/>
</dbReference>
<feature type="domain" description="CD-NTase-associated protein 12/Pycsar effector protein TIR" evidence="1">
    <location>
        <begin position="5"/>
        <end position="124"/>
    </location>
</feature>
<keyword evidence="3" id="KW-1185">Reference proteome</keyword>
<dbReference type="EMBL" id="JMIR01000014">
    <property type="protein sequence ID" value="KEO83110.1"/>
    <property type="molecule type" value="Genomic_DNA"/>
</dbReference>
<dbReference type="eggNOG" id="COG4271">
    <property type="taxonomic scope" value="Bacteria"/>
</dbReference>
<organism evidence="2 3">
    <name type="scientific">Tumebacillus flagellatus</name>
    <dbReference type="NCBI Taxonomy" id="1157490"/>
    <lineage>
        <taxon>Bacteria</taxon>
        <taxon>Bacillati</taxon>
        <taxon>Bacillota</taxon>
        <taxon>Bacilli</taxon>
        <taxon>Bacillales</taxon>
        <taxon>Alicyclobacillaceae</taxon>
        <taxon>Tumebacillus</taxon>
    </lineage>
</organism>
<protein>
    <recommendedName>
        <fullName evidence="1">CD-NTase-associated protein 12/Pycsar effector protein TIR domain-containing protein</fullName>
    </recommendedName>
</protein>
<sequence>MTLPKLFIGSSTEGLTLAQGLRVGLSHDYDAHLWTEGIFRPSSIPIVDLAEATSKFEVAVFVFTPDDLVESRDKVSFAVRDNVLFELGLFMGLLGLQRTFFVVPRGEKDLHLPSDLHGVQPLEYIFDRGAHPTHMMGNAISELSMRKAAILATPKAYTRL</sequence>
<dbReference type="InterPro" id="IPR019302">
    <property type="entry name" value="CAP12/PCTIR_TIR_dom"/>
</dbReference>
<accession>A0A074LRM8</accession>
<dbReference type="AlphaFoldDB" id="A0A074LRM8"/>
<evidence type="ECO:0000313" key="3">
    <source>
        <dbReference type="Proteomes" id="UP000027931"/>
    </source>
</evidence>
<gene>
    <name evidence="2" type="ORF">EL26_11620</name>
</gene>
<name>A0A074LRM8_9BACL</name>
<dbReference type="OrthoDB" id="5497289at2"/>
<reference evidence="2 3" key="1">
    <citation type="journal article" date="2013" name="Int. J. Syst. Evol. Microbiol.">
        <title>Tumebacillus flagellatus sp. nov., an alpha-amylase/pullulanase-producing bacterium isolated from cassava wastewater.</title>
        <authorList>
            <person name="Wang Q."/>
            <person name="Xie N."/>
            <person name="Qin Y."/>
            <person name="Shen N."/>
            <person name="Zhu J."/>
            <person name="Mi H."/>
            <person name="Huang R."/>
        </authorList>
    </citation>
    <scope>NUCLEOTIDE SEQUENCE [LARGE SCALE GENOMIC DNA]</scope>
    <source>
        <strain evidence="2 3">GST4</strain>
    </source>
</reference>
<evidence type="ECO:0000313" key="2">
    <source>
        <dbReference type="EMBL" id="KEO83110.1"/>
    </source>
</evidence>
<dbReference type="STRING" id="1157490.EL26_11620"/>
<dbReference type="RefSeq" id="WP_052036261.1">
    <property type="nucleotide sequence ID" value="NZ_JMIR01000014.1"/>
</dbReference>
<dbReference type="Proteomes" id="UP000027931">
    <property type="component" value="Unassembled WGS sequence"/>
</dbReference>
<comment type="caution">
    <text evidence="2">The sequence shown here is derived from an EMBL/GenBank/DDBJ whole genome shotgun (WGS) entry which is preliminary data.</text>
</comment>
<proteinExistence type="predicted"/>